<reference evidence="2" key="1">
    <citation type="submission" date="2015-04" db="EMBL/GenBank/DDBJ databases">
        <authorList>
            <person name="Sun Y."/>
            <person name="Li J."/>
            <person name="Shi H."/>
            <person name="Su S."/>
            <person name="Zhang Z."/>
        </authorList>
    </citation>
    <scope>NUCLEOTIDE SEQUENCE [LARGE SCALE GENOMIC DNA]</scope>
</reference>
<evidence type="ECO:0000313" key="1">
    <source>
        <dbReference type="EMBL" id="AKG94449.1"/>
    </source>
</evidence>
<dbReference type="GeneID" id="29123252"/>
<dbReference type="EMBL" id="KR131750">
    <property type="protein sequence ID" value="AKG94449.1"/>
    <property type="molecule type" value="Genomic_DNA"/>
</dbReference>
<keyword evidence="2" id="KW-1185">Reference proteome</keyword>
<dbReference type="Proteomes" id="UP000204463">
    <property type="component" value="Segment"/>
</dbReference>
<accession>A0A139ZW07</accession>
<protein>
    <submittedName>
        <fullName evidence="1">Uncharacterized protein</fullName>
    </submittedName>
</protein>
<evidence type="ECO:0000313" key="2">
    <source>
        <dbReference type="Proteomes" id="UP000204463"/>
    </source>
</evidence>
<name>A0A139ZW07_9CAUD</name>
<dbReference type="KEGG" id="vg:29123252"/>
<sequence length="83" mass="9774">MQKMWEVKMMTTKTNYHICLTNNEYFNLSTETPILVMYEKAVENDEKLLKLEKPEVIDIDGEMQPTFITIPLDSILYVLEDAK</sequence>
<organism evidence="1 2">
    <name type="scientific">Enterococcus phage Ec-ZZ2</name>
    <dbReference type="NCBI Taxonomy" id="1647400"/>
    <lineage>
        <taxon>Viruses</taxon>
        <taxon>Duplodnaviria</taxon>
        <taxon>Heunggongvirae</taxon>
        <taxon>Uroviricota</taxon>
        <taxon>Caudoviricetes</taxon>
        <taxon>Efquatrovirus</taxon>
        <taxon>Efquatrovirus EcZZ2</taxon>
    </lineage>
</organism>
<dbReference type="RefSeq" id="YP_009303746.1">
    <property type="nucleotide sequence ID" value="NC_031260.1"/>
</dbReference>
<dbReference type="OrthoDB" id="22102at10239"/>
<gene>
    <name evidence="1" type="ORF">ZZ2_047</name>
</gene>
<proteinExistence type="predicted"/>